<sequence length="801" mass="93660">MQKIDQFNDYRKLLTIHDNENKEIEGNLEFINQNVSVIEYAQEQIQRIKEGTTPVILLHKKNEALIMDIGQDLYNEMYDFKDEYLTTINIQEKANEDYEFNKQKEKEEQQSKLIQTSETINLILDKTNVDSVDNLTVEAIECWIERDPEAGISDTDINEAKTAIHRHEINMQDQDIRIHGISSQLSDDINNRSNWQIVHHQIAKLSDYYLVDKDFANSIKKAIQFDYSSYSLDQIITKINRLPSLETNVKGYPKWVSIISDKLLPILFFIASAIVVFGIPDISGVISILLVSLSGLILQHIIPLLVGFFLFRLLYNNLPMSGLKSFSISVITTLILWWIIKLMDITSGMHDILTFPIMLLLVAGITYLGWELNWQFEWPRKLERFIQSKPIFFKEERMRIDEIIDNNIEGIYLAYNIPEIVQFYSQQMTNKLIEENMVIGNELDENLYLAQEQWRKDVNDKANYYLQLAYECQNFHSNYQSILDDIDKKYADMAFQLDINTKNSLEEIETRFQSKFDTWISKINDYIEAKRQHIIELEESQSKIMMKHEATTSELIHKGGSLFLNNVSEQESKGRFPNVFFVNQSHKNNNPKIKEFQKIEHNQHPLVFLYDYENDANLSEKLYDSIQLLYQALFSVYPLDLIELIITDIQNHAFNFKQQENIGILSIINDISTLVKNIASNMSDISTMANSIDEYNQIQETKFGNSATYKKQIVSIFIVPDLRKQKDNQKLTNEELWKVVNNGYKLGFLPIFFINRENWINITSNDPEAFINRIKASYGDSKTNVYTLDRDNNINIFQEEV</sequence>
<keyword evidence="1" id="KW-0472">Membrane</keyword>
<proteinExistence type="predicted"/>
<feature type="transmembrane region" description="Helical" evidence="1">
    <location>
        <begin position="323"/>
        <end position="340"/>
    </location>
</feature>
<reference evidence="2 3" key="1">
    <citation type="submission" date="2019-11" db="EMBL/GenBank/DDBJ databases">
        <title>Characterisation of Fundicoccus ignavus gen. nov. sp. nov., a novel genus of the family Aerococcaceae isolated from bulk tank milk.</title>
        <authorList>
            <person name="Siebert A."/>
            <person name="Huptas C."/>
            <person name="Wenning M."/>
            <person name="Scherer S."/>
            <person name="Doll E.V."/>
        </authorList>
    </citation>
    <scope>NUCLEOTIDE SEQUENCE [LARGE SCALE GENOMIC DNA]</scope>
    <source>
        <strain evidence="2 3">DSM 109653</strain>
    </source>
</reference>
<name>A0A844BWJ4_9LACT</name>
<dbReference type="RefSeq" id="WP_153861289.1">
    <property type="nucleotide sequence ID" value="NZ_WJQR01000002.1"/>
</dbReference>
<accession>A0A844BWJ4</accession>
<feature type="transmembrane region" description="Helical" evidence="1">
    <location>
        <begin position="286"/>
        <end position="311"/>
    </location>
</feature>
<keyword evidence="1" id="KW-1133">Transmembrane helix</keyword>
<dbReference type="AlphaFoldDB" id="A0A844BWJ4"/>
<feature type="transmembrane region" description="Helical" evidence="1">
    <location>
        <begin position="352"/>
        <end position="370"/>
    </location>
</feature>
<evidence type="ECO:0000313" key="3">
    <source>
        <dbReference type="Proteomes" id="UP000469870"/>
    </source>
</evidence>
<evidence type="ECO:0000313" key="2">
    <source>
        <dbReference type="EMBL" id="MRI80807.1"/>
    </source>
</evidence>
<dbReference type="EMBL" id="WJQR01000002">
    <property type="protein sequence ID" value="MRI80807.1"/>
    <property type="molecule type" value="Genomic_DNA"/>
</dbReference>
<feature type="transmembrane region" description="Helical" evidence="1">
    <location>
        <begin position="263"/>
        <end position="280"/>
    </location>
</feature>
<organism evidence="2 3">
    <name type="scientific">Fundicoccus ignavus</name>
    <dbReference type="NCBI Taxonomy" id="2664442"/>
    <lineage>
        <taxon>Bacteria</taxon>
        <taxon>Bacillati</taxon>
        <taxon>Bacillota</taxon>
        <taxon>Bacilli</taxon>
        <taxon>Lactobacillales</taxon>
        <taxon>Aerococcaceae</taxon>
        <taxon>Fundicoccus</taxon>
    </lineage>
</organism>
<gene>
    <name evidence="2" type="ORF">GIY11_02030</name>
</gene>
<dbReference type="Proteomes" id="UP000469870">
    <property type="component" value="Unassembled WGS sequence"/>
</dbReference>
<keyword evidence="1" id="KW-0812">Transmembrane</keyword>
<protein>
    <submittedName>
        <fullName evidence="2">Uncharacterized protein</fullName>
    </submittedName>
</protein>
<evidence type="ECO:0000256" key="1">
    <source>
        <dbReference type="SAM" id="Phobius"/>
    </source>
</evidence>
<comment type="caution">
    <text evidence="2">The sequence shown here is derived from an EMBL/GenBank/DDBJ whole genome shotgun (WGS) entry which is preliminary data.</text>
</comment>